<proteinExistence type="predicted"/>
<protein>
    <submittedName>
        <fullName evidence="1">Uncharacterized protein</fullName>
    </submittedName>
</protein>
<comment type="caution">
    <text evidence="1">The sequence shown here is derived from an EMBL/GenBank/DDBJ whole genome shotgun (WGS) entry which is preliminary data.</text>
</comment>
<accession>A0A0G0W3H9</accession>
<dbReference type="EMBL" id="LCBF01000028">
    <property type="protein sequence ID" value="KKS06562.1"/>
    <property type="molecule type" value="Genomic_DNA"/>
</dbReference>
<dbReference type="AlphaFoldDB" id="A0A0G0W3H9"/>
<evidence type="ECO:0000313" key="2">
    <source>
        <dbReference type="Proteomes" id="UP000034544"/>
    </source>
</evidence>
<organism evidence="1 2">
    <name type="scientific">candidate division WWE3 bacterium GW2011_GWE1_41_27</name>
    <dbReference type="NCBI Taxonomy" id="1619131"/>
    <lineage>
        <taxon>Bacteria</taxon>
        <taxon>Katanobacteria</taxon>
    </lineage>
</organism>
<evidence type="ECO:0000313" key="1">
    <source>
        <dbReference type="EMBL" id="KKS06562.1"/>
    </source>
</evidence>
<gene>
    <name evidence="1" type="ORF">UU59_C0028G0010</name>
</gene>
<dbReference type="Proteomes" id="UP000034544">
    <property type="component" value="Unassembled WGS sequence"/>
</dbReference>
<name>A0A0G0W3H9_UNCKA</name>
<reference evidence="1 2" key="1">
    <citation type="journal article" date="2015" name="Nature">
        <title>rRNA introns, odd ribosomes, and small enigmatic genomes across a large radiation of phyla.</title>
        <authorList>
            <person name="Brown C.T."/>
            <person name="Hug L.A."/>
            <person name="Thomas B.C."/>
            <person name="Sharon I."/>
            <person name="Castelle C.J."/>
            <person name="Singh A."/>
            <person name="Wilkins M.J."/>
            <person name="Williams K.H."/>
            <person name="Banfield J.F."/>
        </authorList>
    </citation>
    <scope>NUCLEOTIDE SEQUENCE [LARGE SCALE GENOMIC DNA]</scope>
</reference>
<sequence length="265" mass="30923">MSEAYENEPTYSADKELVDSIKMECSSISPAEQQAISQFAKYSKNLILEEFGNHISQEKKDNLEKVTDHFVIMDIDHFEKFKEAWLPEINFGKQSLENGGYYFRMGDVIAVRDNMDIIKQVSEAAYKQNYFPPGMTRDVYEKRLMLTMTADIIIHELIHYSQNMPDEKGKENVLKMMCFIECGASYATEKILRDTLPKVRLQEPEFNQVRVKKFEKLLEVYGDGVLDVCFGNYEKGTSEEKEVEKLRDEIYKEFDLYEMARLGLI</sequence>